<dbReference type="PANTHER" id="PTHR35563">
    <property type="entry name" value="BARREL METAL-DEPENDENT HYDROLASE, PUTATIVE (AFU_ORTHOLOGUE AFUA_1G16240)-RELATED"/>
    <property type="match status" value="1"/>
</dbReference>
<dbReference type="Gene3D" id="3.20.20.140">
    <property type="entry name" value="Metal-dependent hydrolases"/>
    <property type="match status" value="1"/>
</dbReference>
<dbReference type="Pfam" id="PF04909">
    <property type="entry name" value="Amidohydro_2"/>
    <property type="match status" value="1"/>
</dbReference>
<keyword evidence="2" id="KW-0378">Hydrolase</keyword>
<dbReference type="Proteomes" id="UP000030686">
    <property type="component" value="Unassembled WGS sequence"/>
</dbReference>
<sequence>MVLPRSFLRVISPCRSCSSAKPNILHGPPSILIDVLSTRLEQRRSTHVSSASISLKQRLPPKSWDSHMHVVEPERFPISSTAVYKPTAHTLPEALAFESGLGVENLVFVQPSVYGTDNSCLLDALRRLGPSRGRGVVVVDPATVKLETLNEWHTLGVRGLRINLQSVGKVMDKTELEETLLQHAKLARLHDWIIEIYLPLKMISMVEAIIPRLGVRICIDHFGSPELASRDDDGPAFNPYNLQGFSSLISLLRAGNTYVKVSAPYRLSKDHEMRDLQAMAREFLSVAPNRVIYATDWPHTRFSRVDISPFTECCLQLCATKPGLAERLFRRNTEEMLGVISD</sequence>
<proteinExistence type="predicted"/>
<reference evidence="2" key="1">
    <citation type="journal article" date="2014" name="Nat. Commun.">
        <title>Multiple recent horizontal transfers of a large genomic region in cheese making fungi.</title>
        <authorList>
            <person name="Cheeseman K."/>
            <person name="Ropars J."/>
            <person name="Renault P."/>
            <person name="Dupont J."/>
            <person name="Gouzy J."/>
            <person name="Branca A."/>
            <person name="Abraham A.L."/>
            <person name="Ceppi M."/>
            <person name="Conseiller E."/>
            <person name="Debuchy R."/>
            <person name="Malagnac F."/>
            <person name="Goarin A."/>
            <person name="Silar P."/>
            <person name="Lacoste S."/>
            <person name="Sallet E."/>
            <person name="Bensimon A."/>
            <person name="Giraud T."/>
            <person name="Brygoo Y."/>
        </authorList>
    </citation>
    <scope>NUCLEOTIDE SEQUENCE [LARGE SCALE GENOMIC DNA]</scope>
    <source>
        <strain evidence="2">FM164</strain>
    </source>
</reference>
<dbReference type="AlphaFoldDB" id="W6R943"/>
<evidence type="ECO:0000313" key="2">
    <source>
        <dbReference type="EMBL" id="CDM38362.1"/>
    </source>
</evidence>
<dbReference type="OrthoDB" id="2135488at2759"/>
<dbReference type="InterPro" id="IPR052358">
    <property type="entry name" value="Aro_Compnd_Degr_Hydrolases"/>
</dbReference>
<gene>
    <name evidence="2" type="ORF">PROQFM164_S11g000065</name>
</gene>
<dbReference type="PANTHER" id="PTHR35563:SF2">
    <property type="entry name" value="BARREL METAL-DEPENDENT HYDROLASE, PUTATIVE (AFU_ORTHOLOGUE AFUA_1G16240)-RELATED"/>
    <property type="match status" value="1"/>
</dbReference>
<dbReference type="InterPro" id="IPR006680">
    <property type="entry name" value="Amidohydro-rel"/>
</dbReference>
<dbReference type="GO" id="GO:0016787">
    <property type="term" value="F:hydrolase activity"/>
    <property type="evidence" value="ECO:0007669"/>
    <property type="project" value="UniProtKB-KW"/>
</dbReference>
<name>W6R943_PENRF</name>
<evidence type="ECO:0000259" key="1">
    <source>
        <dbReference type="Pfam" id="PF04909"/>
    </source>
</evidence>
<keyword evidence="3" id="KW-1185">Reference proteome</keyword>
<feature type="domain" description="Amidohydrolase-related" evidence="1">
    <location>
        <begin position="64"/>
        <end position="338"/>
    </location>
</feature>
<evidence type="ECO:0000313" key="3">
    <source>
        <dbReference type="Proteomes" id="UP000030686"/>
    </source>
</evidence>
<dbReference type="OMA" id="WDSHMHI"/>
<organism evidence="2 3">
    <name type="scientific">Penicillium roqueforti (strain FM164)</name>
    <dbReference type="NCBI Taxonomy" id="1365484"/>
    <lineage>
        <taxon>Eukaryota</taxon>
        <taxon>Fungi</taxon>
        <taxon>Dikarya</taxon>
        <taxon>Ascomycota</taxon>
        <taxon>Pezizomycotina</taxon>
        <taxon>Eurotiomycetes</taxon>
        <taxon>Eurotiomycetidae</taxon>
        <taxon>Eurotiales</taxon>
        <taxon>Aspergillaceae</taxon>
        <taxon>Penicillium</taxon>
    </lineage>
</organism>
<dbReference type="InterPro" id="IPR032466">
    <property type="entry name" value="Metal_Hydrolase"/>
</dbReference>
<dbReference type="SUPFAM" id="SSF51556">
    <property type="entry name" value="Metallo-dependent hydrolases"/>
    <property type="match status" value="1"/>
</dbReference>
<accession>W6R943</accession>
<protein>
    <submittedName>
        <fullName evidence="2">Amidohydrolase 2</fullName>
    </submittedName>
</protein>
<dbReference type="EMBL" id="HG792025">
    <property type="protein sequence ID" value="CDM38362.1"/>
    <property type="molecule type" value="Genomic_DNA"/>
</dbReference>